<reference evidence="2" key="1">
    <citation type="journal article" date="2014" name="Int. J. Syst. Evol. Microbiol.">
        <title>Complete genome sequence of Corynebacterium casei LMG S-19264T (=DSM 44701T), isolated from a smear-ripened cheese.</title>
        <authorList>
            <consortium name="US DOE Joint Genome Institute (JGI-PGF)"/>
            <person name="Walter F."/>
            <person name="Albersmeier A."/>
            <person name="Kalinowski J."/>
            <person name="Ruckert C."/>
        </authorList>
    </citation>
    <scope>NUCLEOTIDE SEQUENCE</scope>
    <source>
        <strain evidence="2">CGMCC 4.7278</strain>
    </source>
</reference>
<feature type="transmembrane region" description="Helical" evidence="1">
    <location>
        <begin position="236"/>
        <end position="255"/>
    </location>
</feature>
<organism evidence="2 3">
    <name type="scientific">Nocardia camponoti</name>
    <dbReference type="NCBI Taxonomy" id="1616106"/>
    <lineage>
        <taxon>Bacteria</taxon>
        <taxon>Bacillati</taxon>
        <taxon>Actinomycetota</taxon>
        <taxon>Actinomycetes</taxon>
        <taxon>Mycobacteriales</taxon>
        <taxon>Nocardiaceae</taxon>
        <taxon>Nocardia</taxon>
    </lineage>
</organism>
<accession>A0A917V7B4</accession>
<keyword evidence="1" id="KW-0472">Membrane</keyword>
<feature type="transmembrane region" description="Helical" evidence="1">
    <location>
        <begin position="112"/>
        <end position="138"/>
    </location>
</feature>
<feature type="transmembrane region" description="Helical" evidence="1">
    <location>
        <begin position="28"/>
        <end position="48"/>
    </location>
</feature>
<reference evidence="2" key="2">
    <citation type="submission" date="2020-09" db="EMBL/GenBank/DDBJ databases">
        <authorList>
            <person name="Sun Q."/>
            <person name="Zhou Y."/>
        </authorList>
    </citation>
    <scope>NUCLEOTIDE SEQUENCE</scope>
    <source>
        <strain evidence="2">CGMCC 4.7278</strain>
    </source>
</reference>
<evidence type="ECO:0000256" key="1">
    <source>
        <dbReference type="SAM" id="Phobius"/>
    </source>
</evidence>
<evidence type="ECO:0000313" key="2">
    <source>
        <dbReference type="EMBL" id="GGK47019.1"/>
    </source>
</evidence>
<dbReference type="EMBL" id="BMMW01000002">
    <property type="protein sequence ID" value="GGK47019.1"/>
    <property type="molecule type" value="Genomic_DNA"/>
</dbReference>
<feature type="transmembrane region" description="Helical" evidence="1">
    <location>
        <begin position="179"/>
        <end position="197"/>
    </location>
</feature>
<protein>
    <submittedName>
        <fullName evidence="2">Uncharacterized protein</fullName>
    </submittedName>
</protein>
<proteinExistence type="predicted"/>
<keyword evidence="1" id="KW-1133">Transmembrane helix</keyword>
<dbReference type="AlphaFoldDB" id="A0A917V7B4"/>
<feature type="transmembrane region" description="Helical" evidence="1">
    <location>
        <begin position="60"/>
        <end position="82"/>
    </location>
</feature>
<name>A0A917V7B4_9NOCA</name>
<keyword evidence="3" id="KW-1185">Reference proteome</keyword>
<evidence type="ECO:0000313" key="3">
    <source>
        <dbReference type="Proteomes" id="UP000612956"/>
    </source>
</evidence>
<comment type="caution">
    <text evidence="2">The sequence shown here is derived from an EMBL/GenBank/DDBJ whole genome shotgun (WGS) entry which is preliminary data.</text>
</comment>
<dbReference type="Proteomes" id="UP000612956">
    <property type="component" value="Unassembled WGS sequence"/>
</dbReference>
<keyword evidence="1" id="KW-0812">Transmembrane</keyword>
<gene>
    <name evidence="2" type="ORF">GCM10011591_17900</name>
</gene>
<dbReference type="RefSeq" id="WP_188828448.1">
    <property type="nucleotide sequence ID" value="NZ_BMMW01000002.1"/>
</dbReference>
<sequence>MITVLPADVVAVIDTEARKVVSVRPNRLLLVAPTAIAVVGTLITALLAGPYDPKGQPHTGAATVGLYLAIAASCVVAAIIGLSSTGGEYRRETFALSVLFAPDRDRLVIGKYAAAAGIALGVAFTAELASALVLVIAARGKANFGWGFFEALGGGLIAAMCWAVIGAGLGLLARSFSTVLWLLLAWVVVFEPLMWLVAKSMSLGWVAAALPVASTVAGVTAGTFEESDFLAPAPAALVLIVLWACVVGAAGWWNLRDRDL</sequence>
<feature type="transmembrane region" description="Helical" evidence="1">
    <location>
        <begin position="144"/>
        <end position="172"/>
    </location>
</feature>